<dbReference type="PANTHER" id="PTHR13318:SF41">
    <property type="entry name" value="F-BOX_LRR-REPEAT PROTEIN 4"/>
    <property type="match status" value="1"/>
</dbReference>
<dbReference type="SMART" id="SM00367">
    <property type="entry name" value="LRR_CC"/>
    <property type="match status" value="6"/>
</dbReference>
<dbReference type="InterPro" id="IPR001810">
    <property type="entry name" value="F-box_dom"/>
</dbReference>
<dbReference type="SUPFAM" id="SSF81383">
    <property type="entry name" value="F-box domain"/>
    <property type="match status" value="1"/>
</dbReference>
<dbReference type="InterPro" id="IPR036047">
    <property type="entry name" value="F-box-like_dom_sf"/>
</dbReference>
<evidence type="ECO:0000259" key="2">
    <source>
        <dbReference type="Pfam" id="PF25372"/>
    </source>
</evidence>
<evidence type="ECO:0000313" key="4">
    <source>
        <dbReference type="Proteomes" id="UP001457282"/>
    </source>
</evidence>
<organism evidence="3 4">
    <name type="scientific">Rubus argutus</name>
    <name type="common">Southern blackberry</name>
    <dbReference type="NCBI Taxonomy" id="59490"/>
    <lineage>
        <taxon>Eukaryota</taxon>
        <taxon>Viridiplantae</taxon>
        <taxon>Streptophyta</taxon>
        <taxon>Embryophyta</taxon>
        <taxon>Tracheophyta</taxon>
        <taxon>Spermatophyta</taxon>
        <taxon>Magnoliopsida</taxon>
        <taxon>eudicotyledons</taxon>
        <taxon>Gunneridae</taxon>
        <taxon>Pentapetalae</taxon>
        <taxon>rosids</taxon>
        <taxon>fabids</taxon>
        <taxon>Rosales</taxon>
        <taxon>Rosaceae</taxon>
        <taxon>Rosoideae</taxon>
        <taxon>Rosoideae incertae sedis</taxon>
        <taxon>Rubus</taxon>
    </lineage>
</organism>
<dbReference type="EMBL" id="JBEDUW010000238">
    <property type="protein sequence ID" value="KAK9903108.1"/>
    <property type="molecule type" value="Genomic_DNA"/>
</dbReference>
<keyword evidence="4" id="KW-1185">Reference proteome</keyword>
<feature type="domain" description="F-box" evidence="1">
    <location>
        <begin position="15"/>
        <end position="47"/>
    </location>
</feature>
<dbReference type="GO" id="GO:0019005">
    <property type="term" value="C:SCF ubiquitin ligase complex"/>
    <property type="evidence" value="ECO:0007669"/>
    <property type="project" value="TreeGrafter"/>
</dbReference>
<name>A0AAW1VLZ6_RUBAR</name>
<dbReference type="Gene3D" id="3.80.10.10">
    <property type="entry name" value="Ribonuclease Inhibitor"/>
    <property type="match status" value="2"/>
</dbReference>
<protein>
    <submittedName>
        <fullName evidence="3">Uncharacterized protein</fullName>
    </submittedName>
</protein>
<dbReference type="Proteomes" id="UP001457282">
    <property type="component" value="Unassembled WGS sequence"/>
</dbReference>
<dbReference type="SUPFAM" id="SSF52047">
    <property type="entry name" value="RNI-like"/>
    <property type="match status" value="2"/>
</dbReference>
<evidence type="ECO:0000313" key="3">
    <source>
        <dbReference type="EMBL" id="KAK9903108.1"/>
    </source>
</evidence>
<gene>
    <name evidence="3" type="ORF">M0R45_001248</name>
</gene>
<dbReference type="Pfam" id="PF12937">
    <property type="entry name" value="F-box-like"/>
    <property type="match status" value="1"/>
</dbReference>
<dbReference type="GO" id="GO:0031146">
    <property type="term" value="P:SCF-dependent proteasomal ubiquitin-dependent protein catabolic process"/>
    <property type="evidence" value="ECO:0007669"/>
    <property type="project" value="TreeGrafter"/>
</dbReference>
<sequence>MGPLRGGGHDWINTCLPDELIVDIFRRLLDSKPSHDSCSLVCKRWLALERLSRTTLRIGATGSPDLFVNLLSRSFVNVRNVYIDERLNISLPAQLGRLARKRGTSHSYNKSEDDVLEPNSLSDAGMAALGEGFPKLEKLSLIWCSNVSTVGLISLADKCRFLKSLDLQWGRTCKSLESLSLDAESIHNKGCACCGPRMFPALKVLKLQCINVTDEVLIAVGNCCSSMEFLALYTFQKFTDKGLRAIGNGLNGCHNIGTWGLESIGKSCPRLTELALLYCQRIGNFALCEIGRGYWNKGVVAIGEYCRSLTDLSLRFCDRVGDEALIAVSQCSSLQFLNVSGCHQIGDAGLIAIARGCPELTYLDVVSCRIWGICHWLN</sequence>
<dbReference type="InterPro" id="IPR057207">
    <property type="entry name" value="FBXL15_LRR"/>
</dbReference>
<evidence type="ECO:0000259" key="1">
    <source>
        <dbReference type="Pfam" id="PF12937"/>
    </source>
</evidence>
<feature type="domain" description="F-box/LRR-repeat protein 15-like leucin rich repeat" evidence="2">
    <location>
        <begin position="304"/>
        <end position="366"/>
    </location>
</feature>
<dbReference type="CDD" id="cd22159">
    <property type="entry name" value="F-box_AtTIR1-like"/>
    <property type="match status" value="1"/>
</dbReference>
<reference evidence="3 4" key="1">
    <citation type="journal article" date="2023" name="G3 (Bethesda)">
        <title>A chromosome-length genome assembly and annotation of blackberry (Rubus argutus, cv. 'Hillquist').</title>
        <authorList>
            <person name="Bruna T."/>
            <person name="Aryal R."/>
            <person name="Dudchenko O."/>
            <person name="Sargent D.J."/>
            <person name="Mead D."/>
            <person name="Buti M."/>
            <person name="Cavallini A."/>
            <person name="Hytonen T."/>
            <person name="Andres J."/>
            <person name="Pham M."/>
            <person name="Weisz D."/>
            <person name="Mascagni F."/>
            <person name="Usai G."/>
            <person name="Natali L."/>
            <person name="Bassil N."/>
            <person name="Fernandez G.E."/>
            <person name="Lomsadze A."/>
            <person name="Armour M."/>
            <person name="Olukolu B."/>
            <person name="Poorten T."/>
            <person name="Britton C."/>
            <person name="Davik J."/>
            <person name="Ashrafi H."/>
            <person name="Aiden E.L."/>
            <person name="Borodovsky M."/>
            <person name="Worthington M."/>
        </authorList>
    </citation>
    <scope>NUCLEOTIDE SEQUENCE [LARGE SCALE GENOMIC DNA]</scope>
    <source>
        <strain evidence="3">PI 553951</strain>
    </source>
</reference>
<dbReference type="InterPro" id="IPR006553">
    <property type="entry name" value="Leu-rich_rpt_Cys-con_subtyp"/>
</dbReference>
<dbReference type="AlphaFoldDB" id="A0AAW1VLZ6"/>
<dbReference type="Pfam" id="PF25372">
    <property type="entry name" value="DUF7885"/>
    <property type="match status" value="1"/>
</dbReference>
<accession>A0AAW1VLZ6</accession>
<comment type="caution">
    <text evidence="3">The sequence shown here is derived from an EMBL/GenBank/DDBJ whole genome shotgun (WGS) entry which is preliminary data.</text>
</comment>
<proteinExistence type="predicted"/>
<dbReference type="InterPro" id="IPR032675">
    <property type="entry name" value="LRR_dom_sf"/>
</dbReference>
<dbReference type="FunFam" id="1.20.1280.50:FF:000023">
    <property type="entry name" value="F-box/LRR-repeat protein 4"/>
    <property type="match status" value="1"/>
</dbReference>
<dbReference type="PANTHER" id="PTHR13318">
    <property type="entry name" value="PARTNER OF PAIRED, ISOFORM B-RELATED"/>
    <property type="match status" value="1"/>
</dbReference>
<dbReference type="Gene3D" id="1.20.1280.50">
    <property type="match status" value="1"/>
</dbReference>